<dbReference type="InterPro" id="IPR000792">
    <property type="entry name" value="Tscrpt_reg_LuxR_C"/>
</dbReference>
<keyword evidence="3" id="KW-1185">Reference proteome</keyword>
<accession>A0ABU8L5L9</accession>
<dbReference type="InterPro" id="IPR016032">
    <property type="entry name" value="Sig_transdc_resp-reg_C-effctor"/>
</dbReference>
<dbReference type="Proteomes" id="UP001387293">
    <property type="component" value="Unassembled WGS sequence"/>
</dbReference>
<dbReference type="EMBL" id="JAPYKS010000066">
    <property type="protein sequence ID" value="MEI9413248.1"/>
    <property type="molecule type" value="Genomic_DNA"/>
</dbReference>
<dbReference type="Gene3D" id="1.10.10.10">
    <property type="entry name" value="Winged helix-like DNA-binding domain superfamily/Winged helix DNA-binding domain"/>
    <property type="match status" value="1"/>
</dbReference>
<gene>
    <name evidence="2" type="ORF">O7A60_31630</name>
</gene>
<dbReference type="SMART" id="SM00421">
    <property type="entry name" value="HTH_LUXR"/>
    <property type="match status" value="1"/>
</dbReference>
<organism evidence="2 3">
    <name type="scientific">Mesorhizobium salmacidum</name>
    <dbReference type="NCBI Taxonomy" id="3015171"/>
    <lineage>
        <taxon>Bacteria</taxon>
        <taxon>Pseudomonadati</taxon>
        <taxon>Pseudomonadota</taxon>
        <taxon>Alphaproteobacteria</taxon>
        <taxon>Hyphomicrobiales</taxon>
        <taxon>Phyllobacteriaceae</taxon>
        <taxon>Mesorhizobium</taxon>
    </lineage>
</organism>
<dbReference type="RefSeq" id="WP_337109562.1">
    <property type="nucleotide sequence ID" value="NZ_JAPYKS010000066.1"/>
</dbReference>
<dbReference type="SUPFAM" id="SSF46894">
    <property type="entry name" value="C-terminal effector domain of the bipartite response regulators"/>
    <property type="match status" value="1"/>
</dbReference>
<evidence type="ECO:0000313" key="3">
    <source>
        <dbReference type="Proteomes" id="UP001387293"/>
    </source>
</evidence>
<proteinExistence type="predicted"/>
<evidence type="ECO:0000313" key="2">
    <source>
        <dbReference type="EMBL" id="MEI9413248.1"/>
    </source>
</evidence>
<comment type="caution">
    <text evidence="2">The sequence shown here is derived from an EMBL/GenBank/DDBJ whole genome shotgun (WGS) entry which is preliminary data.</text>
</comment>
<protein>
    <submittedName>
        <fullName evidence="2">Helix-turn-helix transcriptional regulator</fullName>
    </submittedName>
</protein>
<evidence type="ECO:0000259" key="1">
    <source>
        <dbReference type="SMART" id="SM00421"/>
    </source>
</evidence>
<dbReference type="InterPro" id="IPR036388">
    <property type="entry name" value="WH-like_DNA-bd_sf"/>
</dbReference>
<name>A0ABU8L5L9_9HYPH</name>
<reference evidence="2 3" key="1">
    <citation type="submission" date="2022-12" db="EMBL/GenBank/DDBJ databases">
        <authorList>
            <person name="Muema E."/>
        </authorList>
    </citation>
    <scope>NUCLEOTIDE SEQUENCE [LARGE SCALE GENOMIC DNA]</scope>
    <source>
        <strain evidence="3">1326</strain>
    </source>
</reference>
<feature type="domain" description="HTH luxR-type" evidence="1">
    <location>
        <begin position="300"/>
        <end position="357"/>
    </location>
</feature>
<sequence>MSTAFDFAAIEASLVEAALDPTRWDEAMERAAKSTRSFGALLFDIQGHLPILPRTRSVARSFDAYVSGGWIERDERFRLVPFLRARGVATDEDLLTSDDVARHPYFQEFLAPCGLRWCALVKIAAGDEFWSLSLQRSVEQGPFSPEELQQLMAFSHRAGSVAALATMLGMARAGAALDAFTASGTAAIMIGKDGSVLGMNRAAESLQAHGLVVNGRHVSSIDKSATDALNRALQALLRNQPSARSVPPIALRRTQGRPLMAYPVRLPHVSYNSLAPCQAIIILVDPDTQRQPPDIHLRTTFALTGAEARLASMMSAGEPLEAVADRCRISYQTARNELKAVFAKTGTHRQTELVSLLARFLPKQ</sequence>